<comment type="caution">
    <text evidence="1">The sequence shown here is derived from an EMBL/GenBank/DDBJ whole genome shotgun (WGS) entry which is preliminary data.</text>
</comment>
<dbReference type="Proteomes" id="UP000034816">
    <property type="component" value="Unassembled WGS sequence"/>
</dbReference>
<proteinExistence type="predicted"/>
<accession>A0A0G0F7M0</accession>
<name>A0A0G0F7M0_9BACT</name>
<reference evidence="1 2" key="1">
    <citation type="journal article" date="2015" name="Nature">
        <title>rRNA introns, odd ribosomes, and small enigmatic genomes across a large radiation of phyla.</title>
        <authorList>
            <person name="Brown C.T."/>
            <person name="Hug L.A."/>
            <person name="Thomas B.C."/>
            <person name="Sharon I."/>
            <person name="Castelle C.J."/>
            <person name="Singh A."/>
            <person name="Wilkins M.J."/>
            <person name="Williams K.H."/>
            <person name="Banfield J.F."/>
        </authorList>
    </citation>
    <scope>NUCLEOTIDE SEQUENCE [LARGE SCALE GENOMIC DNA]</scope>
</reference>
<gene>
    <name evidence="1" type="ORF">UR73_C0032G0010</name>
</gene>
<evidence type="ECO:0000313" key="2">
    <source>
        <dbReference type="Proteomes" id="UP000034816"/>
    </source>
</evidence>
<organism evidence="1 2">
    <name type="scientific">candidate division WS6 bacterium GW2011_GWF1_35_23</name>
    <dbReference type="NCBI Taxonomy" id="1619097"/>
    <lineage>
        <taxon>Bacteria</taxon>
        <taxon>Candidatus Dojkabacteria</taxon>
    </lineage>
</organism>
<evidence type="ECO:0000313" key="1">
    <source>
        <dbReference type="EMBL" id="KKP75542.1"/>
    </source>
</evidence>
<dbReference type="EMBL" id="LBQH01000032">
    <property type="protein sequence ID" value="KKP75542.1"/>
    <property type="molecule type" value="Genomic_DNA"/>
</dbReference>
<protein>
    <submittedName>
        <fullName evidence="1">Uncharacterized protein</fullName>
    </submittedName>
</protein>
<dbReference type="AlphaFoldDB" id="A0A0G0F7M0"/>
<sequence>MLDIKDRTFEVDNQEYCVIKYLSGALIAEDIIRGQKFLVFQGLEEDNTFIFLTEGKDSLCPDNIKEIFPEMYQKVDYGNSRVYLVGRDGVKHLLVYSENAIAEPGSTNRYNIETINIVEDDDELIFYHFGHTVISLGITKSFKIKGKKII</sequence>